<gene>
    <name evidence="2" type="ORF">MRATA1EN1_LOCUS29232</name>
</gene>
<evidence type="ECO:0000313" key="3">
    <source>
        <dbReference type="Proteomes" id="UP001176941"/>
    </source>
</evidence>
<evidence type="ECO:0000313" key="2">
    <source>
        <dbReference type="EMBL" id="CAI9180270.1"/>
    </source>
</evidence>
<feature type="region of interest" description="Disordered" evidence="1">
    <location>
        <begin position="1"/>
        <end position="42"/>
    </location>
</feature>
<dbReference type="Proteomes" id="UP001176941">
    <property type="component" value="Chromosome X"/>
</dbReference>
<evidence type="ECO:0000256" key="1">
    <source>
        <dbReference type="SAM" id="MobiDB-lite"/>
    </source>
</evidence>
<protein>
    <submittedName>
        <fullName evidence="2">Uncharacterized protein</fullName>
    </submittedName>
</protein>
<organism evidence="2 3">
    <name type="scientific">Rangifer tarandus platyrhynchus</name>
    <name type="common">Svalbard reindeer</name>
    <dbReference type="NCBI Taxonomy" id="3082113"/>
    <lineage>
        <taxon>Eukaryota</taxon>
        <taxon>Metazoa</taxon>
        <taxon>Chordata</taxon>
        <taxon>Craniata</taxon>
        <taxon>Vertebrata</taxon>
        <taxon>Euteleostomi</taxon>
        <taxon>Mammalia</taxon>
        <taxon>Eutheria</taxon>
        <taxon>Laurasiatheria</taxon>
        <taxon>Artiodactyla</taxon>
        <taxon>Ruminantia</taxon>
        <taxon>Pecora</taxon>
        <taxon>Cervidae</taxon>
        <taxon>Odocoileinae</taxon>
        <taxon>Rangifer</taxon>
    </lineage>
</organism>
<keyword evidence="3" id="KW-1185">Reference proteome</keyword>
<sequence length="111" mass="11747">MTHSAPGTGHQTHKRAPSLTPGPLLTINNTSPPTAARLMRRDGGVRNPIFVASWPPASPCPSSPAWEEMRWLAGHSHGPKGVKAGMGAVPSVTQAQQVSRNARKQGNVLFP</sequence>
<name>A0ABN9A206_RANTA</name>
<reference evidence="2" key="1">
    <citation type="submission" date="2023-04" db="EMBL/GenBank/DDBJ databases">
        <authorList>
            <consortium name="ELIXIR-Norway"/>
        </authorList>
    </citation>
    <scope>NUCLEOTIDE SEQUENCE [LARGE SCALE GENOMIC DNA]</scope>
</reference>
<accession>A0ABN9A206</accession>
<dbReference type="EMBL" id="OX460343">
    <property type="protein sequence ID" value="CAI9180270.1"/>
    <property type="molecule type" value="Genomic_DNA"/>
</dbReference>
<proteinExistence type="predicted"/>